<name>A0A831W7R4_9GAMM</name>
<keyword evidence="2" id="KW-0378">Hydrolase</keyword>
<feature type="chain" id="PRO_5032683139" evidence="1">
    <location>
        <begin position="20"/>
        <end position="347"/>
    </location>
</feature>
<keyword evidence="2" id="KW-0645">Protease</keyword>
<keyword evidence="1" id="KW-0732">Signal</keyword>
<evidence type="ECO:0000313" key="2">
    <source>
        <dbReference type="EMBL" id="HEB96816.1"/>
    </source>
</evidence>
<dbReference type="AlphaFoldDB" id="A0A831W7R4"/>
<reference evidence="2" key="1">
    <citation type="journal article" date="2020" name="mSystems">
        <title>Genome- and Community-Level Interaction Insights into Carbon Utilization and Element Cycling Functions of Hydrothermarchaeota in Hydrothermal Sediment.</title>
        <authorList>
            <person name="Zhou Z."/>
            <person name="Liu Y."/>
            <person name="Xu W."/>
            <person name="Pan J."/>
            <person name="Luo Z.H."/>
            <person name="Li M."/>
        </authorList>
    </citation>
    <scope>NUCLEOTIDE SEQUENCE [LARGE SCALE GENOMIC DNA]</scope>
    <source>
        <strain evidence="2">HyVt-443</strain>
    </source>
</reference>
<feature type="signal peptide" evidence="1">
    <location>
        <begin position="1"/>
        <end position="19"/>
    </location>
</feature>
<gene>
    <name evidence="2" type="ORF">ENI96_10355</name>
</gene>
<organism evidence="2">
    <name type="scientific">Sedimenticola thiotaurini</name>
    <dbReference type="NCBI Taxonomy" id="1543721"/>
    <lineage>
        <taxon>Bacteria</taxon>
        <taxon>Pseudomonadati</taxon>
        <taxon>Pseudomonadota</taxon>
        <taxon>Gammaproteobacteria</taxon>
        <taxon>Chromatiales</taxon>
        <taxon>Sedimenticolaceae</taxon>
        <taxon>Sedimenticola</taxon>
    </lineage>
</organism>
<accession>A0A831W7R4</accession>
<keyword evidence="2" id="KW-0121">Carboxypeptidase</keyword>
<sequence length="347" mass="38004">MKRGLLLLLLLLPPLAGSAREVLLTGTITSDGGQRPEAGVSVTLLEPSDIPPATTRSGTDGRFGLRLRLPPGYPRSPDYVTLHLEAPDLFPQDAIVPCRIATTDRCEGISIGMPRLGGNGTGEAPDGGPDGIQPLAPDEYALLLSPYEMIPETAQVRIDGRLFAAAMRRAVNTHLNELGATPEALRFDPLPPVDMVTIGRPLATARFSERRRLGRRLGVLAVVSGLGEWRSGDAAEPRVTLNTEFLLIPPDQEGRAHLLTIVDPDLPAAEFNSMQLAKRMSPLWQRYSLVALAERELARALDEGDRRALERIYAYVVAERGRLSAEEQRRAAELERLRLRIDEALQR</sequence>
<dbReference type="Proteomes" id="UP000886251">
    <property type="component" value="Unassembled WGS sequence"/>
</dbReference>
<dbReference type="EMBL" id="DRKP01000121">
    <property type="protein sequence ID" value="HEB96816.1"/>
    <property type="molecule type" value="Genomic_DNA"/>
</dbReference>
<protein>
    <submittedName>
        <fullName evidence="2">Carboxypeptidase regulatory-like domain-containing protein</fullName>
    </submittedName>
</protein>
<evidence type="ECO:0000256" key="1">
    <source>
        <dbReference type="SAM" id="SignalP"/>
    </source>
</evidence>
<comment type="caution">
    <text evidence="2">The sequence shown here is derived from an EMBL/GenBank/DDBJ whole genome shotgun (WGS) entry which is preliminary data.</text>
</comment>
<dbReference type="GO" id="GO:0004180">
    <property type="term" value="F:carboxypeptidase activity"/>
    <property type="evidence" value="ECO:0007669"/>
    <property type="project" value="UniProtKB-KW"/>
</dbReference>
<proteinExistence type="predicted"/>